<dbReference type="InterPro" id="IPR043128">
    <property type="entry name" value="Rev_trsase/Diguanyl_cyclase"/>
</dbReference>
<evidence type="ECO:0000256" key="2">
    <source>
        <dbReference type="ARBA" id="ARBA00022695"/>
    </source>
</evidence>
<reference evidence="9" key="1">
    <citation type="journal article" date="2019" name="Plant Biotechnol. J.">
        <title>Genome sequencing of the Australian wild diploid species Gossypium australe highlights disease resistance and delayed gland morphogenesis.</title>
        <authorList>
            <person name="Cai Y."/>
            <person name="Cai X."/>
            <person name="Wang Q."/>
            <person name="Wang P."/>
            <person name="Zhang Y."/>
            <person name="Cai C."/>
            <person name="Xu Y."/>
            <person name="Wang K."/>
            <person name="Zhou Z."/>
            <person name="Wang C."/>
            <person name="Geng S."/>
            <person name="Li B."/>
            <person name="Dong Q."/>
            <person name="Hou Y."/>
            <person name="Wang H."/>
            <person name="Ai P."/>
            <person name="Liu Z."/>
            <person name="Yi F."/>
            <person name="Sun M."/>
            <person name="An G."/>
            <person name="Cheng J."/>
            <person name="Zhang Y."/>
            <person name="Shi Q."/>
            <person name="Xie Y."/>
            <person name="Shi X."/>
            <person name="Chang Y."/>
            <person name="Huang F."/>
            <person name="Chen Y."/>
            <person name="Hong S."/>
            <person name="Mi L."/>
            <person name="Sun Q."/>
            <person name="Zhang L."/>
            <person name="Zhou B."/>
            <person name="Peng R."/>
            <person name="Zhang X."/>
            <person name="Liu F."/>
        </authorList>
    </citation>
    <scope>NUCLEOTIDE SEQUENCE [LARGE SCALE GENOMIC DNA]</scope>
    <source>
        <strain evidence="9">cv. PA1801</strain>
    </source>
</reference>
<dbReference type="InterPro" id="IPR043502">
    <property type="entry name" value="DNA/RNA_pol_sf"/>
</dbReference>
<name>A0A5B6VVQ3_9ROSI</name>
<dbReference type="GO" id="GO:0003964">
    <property type="term" value="F:RNA-directed DNA polymerase activity"/>
    <property type="evidence" value="ECO:0007669"/>
    <property type="project" value="UniProtKB-KW"/>
</dbReference>
<dbReference type="PANTHER" id="PTHR37984">
    <property type="entry name" value="PROTEIN CBG26694"/>
    <property type="match status" value="1"/>
</dbReference>
<dbReference type="OrthoDB" id="1002209at2759"/>
<evidence type="ECO:0000256" key="5">
    <source>
        <dbReference type="ARBA" id="ARBA00022801"/>
    </source>
</evidence>
<dbReference type="EMBL" id="SMMG02000005">
    <property type="protein sequence ID" value="KAA3473173.1"/>
    <property type="molecule type" value="Genomic_DNA"/>
</dbReference>
<keyword evidence="4" id="KW-0255">Endonuclease</keyword>
<dbReference type="InterPro" id="IPR050951">
    <property type="entry name" value="Retrovirus_Pol_polyprotein"/>
</dbReference>
<dbReference type="CDD" id="cd01647">
    <property type="entry name" value="RT_LTR"/>
    <property type="match status" value="1"/>
</dbReference>
<keyword evidence="5" id="KW-0378">Hydrolase</keyword>
<comment type="caution">
    <text evidence="8">The sequence shown here is derived from an EMBL/GenBank/DDBJ whole genome shotgun (WGS) entry which is preliminary data.</text>
</comment>
<dbReference type="Gene3D" id="3.10.10.10">
    <property type="entry name" value="HIV Type 1 Reverse Transcriptase, subunit A, domain 1"/>
    <property type="match status" value="1"/>
</dbReference>
<gene>
    <name evidence="8" type="ORF">EPI10_023575</name>
</gene>
<proteinExistence type="predicted"/>
<dbReference type="GO" id="GO:0004519">
    <property type="term" value="F:endonuclease activity"/>
    <property type="evidence" value="ECO:0007669"/>
    <property type="project" value="UniProtKB-KW"/>
</dbReference>
<accession>A0A5B6VVQ3</accession>
<dbReference type="PANTHER" id="PTHR37984:SF5">
    <property type="entry name" value="PROTEIN NYNRIN-LIKE"/>
    <property type="match status" value="1"/>
</dbReference>
<evidence type="ECO:0000256" key="1">
    <source>
        <dbReference type="ARBA" id="ARBA00022679"/>
    </source>
</evidence>
<keyword evidence="6" id="KW-0695">RNA-directed DNA polymerase</keyword>
<organism evidence="8 9">
    <name type="scientific">Gossypium australe</name>
    <dbReference type="NCBI Taxonomy" id="47621"/>
    <lineage>
        <taxon>Eukaryota</taxon>
        <taxon>Viridiplantae</taxon>
        <taxon>Streptophyta</taxon>
        <taxon>Embryophyta</taxon>
        <taxon>Tracheophyta</taxon>
        <taxon>Spermatophyta</taxon>
        <taxon>Magnoliopsida</taxon>
        <taxon>eudicotyledons</taxon>
        <taxon>Gunneridae</taxon>
        <taxon>Pentapetalae</taxon>
        <taxon>rosids</taxon>
        <taxon>malvids</taxon>
        <taxon>Malvales</taxon>
        <taxon>Malvaceae</taxon>
        <taxon>Malvoideae</taxon>
        <taxon>Gossypium</taxon>
    </lineage>
</organism>
<evidence type="ECO:0000259" key="7">
    <source>
        <dbReference type="Pfam" id="PF17917"/>
    </source>
</evidence>
<dbReference type="AlphaFoldDB" id="A0A5B6VVQ3"/>
<evidence type="ECO:0000256" key="3">
    <source>
        <dbReference type="ARBA" id="ARBA00022722"/>
    </source>
</evidence>
<dbReference type="Proteomes" id="UP000325315">
    <property type="component" value="Unassembled WGS sequence"/>
</dbReference>
<dbReference type="SUPFAM" id="SSF56672">
    <property type="entry name" value="DNA/RNA polymerases"/>
    <property type="match status" value="1"/>
</dbReference>
<evidence type="ECO:0000256" key="6">
    <source>
        <dbReference type="ARBA" id="ARBA00022918"/>
    </source>
</evidence>
<keyword evidence="3" id="KW-0540">Nuclease</keyword>
<keyword evidence="1" id="KW-0808">Transferase</keyword>
<evidence type="ECO:0000313" key="8">
    <source>
        <dbReference type="EMBL" id="KAA3473173.1"/>
    </source>
</evidence>
<feature type="domain" description="Reverse transcriptase RNase H-like" evidence="7">
    <location>
        <begin position="209"/>
        <end position="282"/>
    </location>
</feature>
<evidence type="ECO:0000256" key="4">
    <source>
        <dbReference type="ARBA" id="ARBA00022759"/>
    </source>
</evidence>
<keyword evidence="2" id="KW-0548">Nucleotidyltransferase</keyword>
<protein>
    <submittedName>
        <fullName evidence="8">Retrovirus-related Pol polyprotein from transposon 17.6</fullName>
    </submittedName>
</protein>
<sequence length="344" mass="39657">MLVVAEVLRKIQQLNLKQEHRQGHMLYVQERMLLHHTSLQHKNMSEKGMMLILHMCWTLKYPNIKSVPVVCEFPDVFSEELPGLPLVREVEFSVDLIPRTTPISIAPYRMAPTELKELKARLQELIDRGFARPSTPVLFVKKKDGSLRLCIAYRQLNKVTIKNKYPLSRINDLFDQLKGVTVFSKIDLRSGYYQLLVKDLDVPKTAFRTSDASLNGLGYVLMQESKVIAYVSRQLNPHKINYPIHDLELAAIAFALKIWQHYFFGEKCHIFTDHKSLKWLELLKDYDLVINYQPGKANVVADALSRKFMFALRAMNTRLSLSDDGSVIAELKANPIFLQQICEA</sequence>
<dbReference type="GO" id="GO:0016787">
    <property type="term" value="F:hydrolase activity"/>
    <property type="evidence" value="ECO:0007669"/>
    <property type="project" value="UniProtKB-KW"/>
</dbReference>
<dbReference type="InterPro" id="IPR041373">
    <property type="entry name" value="RT_RNaseH"/>
</dbReference>
<dbReference type="CDD" id="cd09274">
    <property type="entry name" value="RNase_HI_RT_Ty3"/>
    <property type="match status" value="1"/>
</dbReference>
<dbReference type="Gene3D" id="3.30.70.270">
    <property type="match status" value="1"/>
</dbReference>
<keyword evidence="9" id="KW-1185">Reference proteome</keyword>
<evidence type="ECO:0000313" key="9">
    <source>
        <dbReference type="Proteomes" id="UP000325315"/>
    </source>
</evidence>
<dbReference type="Pfam" id="PF17917">
    <property type="entry name" value="RT_RNaseH"/>
    <property type="match status" value="1"/>
</dbReference>